<evidence type="ECO:0000259" key="21">
    <source>
        <dbReference type="Pfam" id="PF05524"/>
    </source>
</evidence>
<keyword evidence="10 17" id="KW-0762">Sugar transport</keyword>
<dbReference type="InterPro" id="IPR050499">
    <property type="entry name" value="PEP-utilizing_PTS_enzyme"/>
</dbReference>
<keyword evidence="15 17" id="KW-0460">Magnesium</keyword>
<reference evidence="23" key="1">
    <citation type="journal article" date="2019" name="Int. J. Syst. Evol. Microbiol.">
        <title>The Global Catalogue of Microorganisms (GCM) 10K type strain sequencing project: providing services to taxonomists for standard genome sequencing and annotation.</title>
        <authorList>
            <consortium name="The Broad Institute Genomics Platform"/>
            <consortium name="The Broad Institute Genome Sequencing Center for Infectious Disease"/>
            <person name="Wu L."/>
            <person name="Ma J."/>
        </authorList>
    </citation>
    <scope>NUCLEOTIDE SEQUENCE [LARGE SCALE GENOMIC DNA]</scope>
    <source>
        <strain evidence="23">NBRC 111981</strain>
    </source>
</reference>
<protein>
    <recommendedName>
        <fullName evidence="7 17">Phosphoenolpyruvate-protein phosphotransferase</fullName>
        <ecNumber evidence="6 17">2.7.3.9</ecNumber>
    </recommendedName>
    <alternativeName>
        <fullName evidence="16 17">Phosphotransferase system, enzyme I</fullName>
    </alternativeName>
</protein>
<keyword evidence="13 17" id="KW-0479">Metal-binding</keyword>
<evidence type="ECO:0000256" key="6">
    <source>
        <dbReference type="ARBA" id="ARBA00012232"/>
    </source>
</evidence>
<keyword evidence="11 17" id="KW-0808">Transferase</keyword>
<dbReference type="PANTHER" id="PTHR46244:SF3">
    <property type="entry name" value="PHOSPHOENOLPYRUVATE-PROTEIN PHOSPHOTRANSFERASE"/>
    <property type="match status" value="1"/>
</dbReference>
<organism evidence="22 23">
    <name type="scientific">Dyella flagellata</name>
    <dbReference type="NCBI Taxonomy" id="1867833"/>
    <lineage>
        <taxon>Bacteria</taxon>
        <taxon>Pseudomonadati</taxon>
        <taxon>Pseudomonadota</taxon>
        <taxon>Gammaproteobacteria</taxon>
        <taxon>Lysobacterales</taxon>
        <taxon>Rhodanobacteraceae</taxon>
        <taxon>Dyella</taxon>
    </lineage>
</organism>
<dbReference type="InterPro" id="IPR008731">
    <property type="entry name" value="PTS_EIN"/>
</dbReference>
<dbReference type="Gene3D" id="3.20.20.60">
    <property type="entry name" value="Phosphoenolpyruvate-binding domains"/>
    <property type="match status" value="1"/>
</dbReference>
<proteinExistence type="inferred from homology"/>
<sequence length="581" mass="63454">MRQILAGAMASRGMTLGRARLVQPSRYLVDTRPLAEEEIPSELEHLHTALETARQELRELRGKLHGALAREVNEFIDAHSLLLDDAELLRGLDEMITIGRYRAGAALKKQRDRLAGVFSAMDDPYLRSRMEDVDQVIGRVISALQRQTSVEERKLASRVGEILVADTIAPADMAHLAGNGLLGVITSSGSPYSHSAILARSLNLPMLVGTRDALSTIHDDDLILLDTERGEAVVHPTAQDLARYRAWQREAVQEGRRLASLANAPTRTRDGVDVRLLANAESPGDVALARARGADGVGLYRTEFLFLRHKGLPSEDEQFIAYRDVVLGMGGAPVTIRTLDLGADKADAAGLVIRGEENPALGVRGVRLSLRHPAVFTTQIRAILRAACYGPVRVLVPMVTQPDELIAVRTLFKLARQELKRENIDLPEKLPLGAMIEVPAAAINVRALLEHSDFLAIGTNDLAQYVLAADRGNDALENIYNPLQPALLRLLSHVISAGRRAGKPVSLCGEIGGDENFTALLLALGLCEFSMHPSRILHVRDRLATLDHARLRAFAPRLIRAHTHEEAESMLAAITNNCHAS</sequence>
<evidence type="ECO:0000256" key="2">
    <source>
        <dbReference type="ARBA" id="ARBA00001946"/>
    </source>
</evidence>
<evidence type="ECO:0000256" key="11">
    <source>
        <dbReference type="ARBA" id="ARBA00022679"/>
    </source>
</evidence>
<evidence type="ECO:0000256" key="18">
    <source>
        <dbReference type="SAM" id="Coils"/>
    </source>
</evidence>
<evidence type="ECO:0000313" key="23">
    <source>
        <dbReference type="Proteomes" id="UP001156627"/>
    </source>
</evidence>
<accession>A0ABQ5XGD7</accession>
<feature type="domain" description="PEP-utilising enzyme C-terminal" evidence="20">
    <location>
        <begin position="258"/>
        <end position="546"/>
    </location>
</feature>
<comment type="cofactor">
    <cofactor evidence="2 17">
        <name>Mg(2+)</name>
        <dbReference type="ChEBI" id="CHEBI:18420"/>
    </cofactor>
</comment>
<keyword evidence="14 17" id="KW-0418">Kinase</keyword>
<keyword evidence="18" id="KW-0175">Coiled coil</keyword>
<dbReference type="SUPFAM" id="SSF52009">
    <property type="entry name" value="Phosphohistidine domain"/>
    <property type="match status" value="1"/>
</dbReference>
<evidence type="ECO:0000256" key="8">
    <source>
        <dbReference type="ARBA" id="ARBA00022448"/>
    </source>
</evidence>
<evidence type="ECO:0000256" key="1">
    <source>
        <dbReference type="ARBA" id="ARBA00000683"/>
    </source>
</evidence>
<evidence type="ECO:0000256" key="17">
    <source>
        <dbReference type="PIRNR" id="PIRNR000732"/>
    </source>
</evidence>
<comment type="similarity">
    <text evidence="5 17">Belongs to the PEP-utilizing enzyme family.</text>
</comment>
<dbReference type="PANTHER" id="PTHR46244">
    <property type="entry name" value="PHOSPHOENOLPYRUVATE-PROTEIN PHOSPHOTRANSFERASE"/>
    <property type="match status" value="1"/>
</dbReference>
<dbReference type="InterPro" id="IPR040442">
    <property type="entry name" value="Pyrv_kinase-like_dom_sf"/>
</dbReference>
<dbReference type="PROSITE" id="PS00742">
    <property type="entry name" value="PEP_ENZYMES_2"/>
    <property type="match status" value="1"/>
</dbReference>
<keyword evidence="8 17" id="KW-0813">Transport</keyword>
<dbReference type="SUPFAM" id="SSF47831">
    <property type="entry name" value="Enzyme I of the PEP:sugar phosphotransferase system HPr-binding (sub)domain"/>
    <property type="match status" value="1"/>
</dbReference>
<dbReference type="InterPro" id="IPR008279">
    <property type="entry name" value="PEP-util_enz_mobile_dom"/>
</dbReference>
<comment type="catalytic activity">
    <reaction evidence="1 17">
        <text>L-histidyl-[protein] + phosphoenolpyruvate = N(pros)-phospho-L-histidyl-[protein] + pyruvate</text>
        <dbReference type="Rhea" id="RHEA:23880"/>
        <dbReference type="Rhea" id="RHEA-COMP:9745"/>
        <dbReference type="Rhea" id="RHEA-COMP:9746"/>
        <dbReference type="ChEBI" id="CHEBI:15361"/>
        <dbReference type="ChEBI" id="CHEBI:29979"/>
        <dbReference type="ChEBI" id="CHEBI:58702"/>
        <dbReference type="ChEBI" id="CHEBI:64837"/>
        <dbReference type="EC" id="2.7.3.9"/>
    </reaction>
</comment>
<dbReference type="NCBIfam" id="TIGR01417">
    <property type="entry name" value="PTS_I_fam"/>
    <property type="match status" value="1"/>
</dbReference>
<dbReference type="Pfam" id="PF00391">
    <property type="entry name" value="PEP-utilizers"/>
    <property type="match status" value="1"/>
</dbReference>
<comment type="subcellular location">
    <subcellularLocation>
        <location evidence="4 17">Cytoplasm</location>
    </subcellularLocation>
</comment>
<feature type="domain" description="Phosphotransferase system enzyme I N-terminal" evidence="21">
    <location>
        <begin position="7"/>
        <end position="129"/>
    </location>
</feature>
<evidence type="ECO:0000259" key="20">
    <source>
        <dbReference type="Pfam" id="PF02896"/>
    </source>
</evidence>
<dbReference type="Proteomes" id="UP001156627">
    <property type="component" value="Unassembled WGS sequence"/>
</dbReference>
<dbReference type="InterPro" id="IPR015813">
    <property type="entry name" value="Pyrv/PenolPyrv_kinase-like_dom"/>
</dbReference>
<keyword evidence="23" id="KW-1185">Reference proteome</keyword>
<dbReference type="EC" id="2.7.3.9" evidence="6 17"/>
<dbReference type="PRINTS" id="PR01736">
    <property type="entry name" value="PHPHTRNFRASE"/>
</dbReference>
<evidence type="ECO:0000256" key="4">
    <source>
        <dbReference type="ARBA" id="ARBA00004496"/>
    </source>
</evidence>
<dbReference type="InterPro" id="IPR036618">
    <property type="entry name" value="PtsI_HPr-bd_sf"/>
</dbReference>
<name>A0ABQ5XGD7_9GAMM</name>
<dbReference type="Pfam" id="PF02896">
    <property type="entry name" value="PEP-utilizers_C"/>
    <property type="match status" value="1"/>
</dbReference>
<dbReference type="InterPro" id="IPR006318">
    <property type="entry name" value="PTS_EI-like"/>
</dbReference>
<evidence type="ECO:0000256" key="16">
    <source>
        <dbReference type="ARBA" id="ARBA00033235"/>
    </source>
</evidence>
<dbReference type="RefSeq" id="WP_284333824.1">
    <property type="nucleotide sequence ID" value="NZ_BSOA01000049.1"/>
</dbReference>
<dbReference type="Gene3D" id="1.10.274.10">
    <property type="entry name" value="PtsI, HPr-binding domain"/>
    <property type="match status" value="1"/>
</dbReference>
<dbReference type="Gene3D" id="3.50.30.10">
    <property type="entry name" value="Phosphohistidine domain"/>
    <property type="match status" value="1"/>
</dbReference>
<evidence type="ECO:0000256" key="15">
    <source>
        <dbReference type="ARBA" id="ARBA00022842"/>
    </source>
</evidence>
<dbReference type="InterPro" id="IPR036637">
    <property type="entry name" value="Phosphohistidine_dom_sf"/>
</dbReference>
<gene>
    <name evidence="22" type="primary">ptsI</name>
    <name evidence="22" type="ORF">GCM10007898_39780</name>
</gene>
<feature type="coiled-coil region" evidence="18">
    <location>
        <begin position="43"/>
        <end position="70"/>
    </location>
</feature>
<evidence type="ECO:0000256" key="7">
    <source>
        <dbReference type="ARBA" id="ARBA00016544"/>
    </source>
</evidence>
<dbReference type="PIRSF" id="PIRSF000732">
    <property type="entry name" value="PTS_enzyme_I"/>
    <property type="match status" value="1"/>
</dbReference>
<dbReference type="InterPro" id="IPR024692">
    <property type="entry name" value="PTS_EI"/>
</dbReference>
<dbReference type="EMBL" id="BSOA01000049">
    <property type="protein sequence ID" value="GLQ90402.1"/>
    <property type="molecule type" value="Genomic_DNA"/>
</dbReference>
<dbReference type="InterPro" id="IPR000121">
    <property type="entry name" value="PEP_util_C"/>
</dbReference>
<comment type="caution">
    <text evidence="22">The sequence shown here is derived from an EMBL/GenBank/DDBJ whole genome shotgun (WGS) entry which is preliminary data.</text>
</comment>
<evidence type="ECO:0000256" key="3">
    <source>
        <dbReference type="ARBA" id="ARBA00002728"/>
    </source>
</evidence>
<comment type="function">
    <text evidence="3 17">General (non sugar-specific) component of the phosphoenolpyruvate-dependent sugar phosphotransferase system (sugar PTS). This major carbohydrate active-transport system catalyzes the phosphorylation of incoming sugar substrates concomitantly with their translocation across the cell membrane. Enzyme I transfers the phosphoryl group from phosphoenolpyruvate (PEP) to the phosphoryl carrier protein (HPr).</text>
</comment>
<dbReference type="InterPro" id="IPR023151">
    <property type="entry name" value="PEP_util_CS"/>
</dbReference>
<evidence type="ECO:0000259" key="19">
    <source>
        <dbReference type="Pfam" id="PF00391"/>
    </source>
</evidence>
<evidence type="ECO:0000256" key="14">
    <source>
        <dbReference type="ARBA" id="ARBA00022777"/>
    </source>
</evidence>
<keyword evidence="12 17" id="KW-0598">Phosphotransferase system</keyword>
<evidence type="ECO:0000256" key="9">
    <source>
        <dbReference type="ARBA" id="ARBA00022490"/>
    </source>
</evidence>
<evidence type="ECO:0000256" key="10">
    <source>
        <dbReference type="ARBA" id="ARBA00022597"/>
    </source>
</evidence>
<dbReference type="Pfam" id="PF05524">
    <property type="entry name" value="PEP-utilisers_N"/>
    <property type="match status" value="1"/>
</dbReference>
<evidence type="ECO:0000313" key="22">
    <source>
        <dbReference type="EMBL" id="GLQ90402.1"/>
    </source>
</evidence>
<dbReference type="SUPFAM" id="SSF51621">
    <property type="entry name" value="Phosphoenolpyruvate/pyruvate domain"/>
    <property type="match status" value="1"/>
</dbReference>
<evidence type="ECO:0000256" key="5">
    <source>
        <dbReference type="ARBA" id="ARBA00007837"/>
    </source>
</evidence>
<feature type="domain" description="PEP-utilising enzyme mobile" evidence="19">
    <location>
        <begin position="160"/>
        <end position="230"/>
    </location>
</feature>
<evidence type="ECO:0000256" key="12">
    <source>
        <dbReference type="ARBA" id="ARBA00022683"/>
    </source>
</evidence>
<keyword evidence="9 17" id="KW-0963">Cytoplasm</keyword>
<evidence type="ECO:0000256" key="13">
    <source>
        <dbReference type="ARBA" id="ARBA00022723"/>
    </source>
</evidence>